<keyword evidence="1" id="KW-0175">Coiled coil</keyword>
<evidence type="ECO:0000256" key="1">
    <source>
        <dbReference type="SAM" id="Coils"/>
    </source>
</evidence>
<accession>A0A6C0C1Q4</accession>
<dbReference type="AlphaFoldDB" id="A0A6C0C1Q4"/>
<protein>
    <submittedName>
        <fullName evidence="2">Uncharacterized protein</fullName>
    </submittedName>
</protein>
<name>A0A6C0C1Q4_9ZZZZ</name>
<dbReference type="EMBL" id="MN739312">
    <property type="protein sequence ID" value="QHS98232.1"/>
    <property type="molecule type" value="Genomic_DNA"/>
</dbReference>
<organism evidence="2">
    <name type="scientific">viral metagenome</name>
    <dbReference type="NCBI Taxonomy" id="1070528"/>
    <lineage>
        <taxon>unclassified sequences</taxon>
        <taxon>metagenomes</taxon>
        <taxon>organismal metagenomes</taxon>
    </lineage>
</organism>
<evidence type="ECO:0000313" key="2">
    <source>
        <dbReference type="EMBL" id="QHS98232.1"/>
    </source>
</evidence>
<feature type="coiled-coil region" evidence="1">
    <location>
        <begin position="135"/>
        <end position="162"/>
    </location>
</feature>
<reference evidence="2" key="1">
    <citation type="journal article" date="2020" name="Nature">
        <title>Giant virus diversity and host interactions through global metagenomics.</title>
        <authorList>
            <person name="Schulz F."/>
            <person name="Roux S."/>
            <person name="Paez-Espino D."/>
            <person name="Jungbluth S."/>
            <person name="Walsh D.A."/>
            <person name="Denef V.J."/>
            <person name="McMahon K.D."/>
            <person name="Konstantinidis K.T."/>
            <person name="Eloe-Fadrosh E.A."/>
            <person name="Kyrpides N.C."/>
            <person name="Woyke T."/>
        </authorList>
    </citation>
    <scope>NUCLEOTIDE SEQUENCE</scope>
    <source>
        <strain evidence="2">GVMAG-M-3300020182-84</strain>
    </source>
</reference>
<sequence length="196" mass="23221">MTAMTAMTPIQFEEGQVMPSLYLQMWPEGVIVDGHTIDTKDDLQWFVEEAMQYGLVSRIDIKKNRARNGSTYRSAFIHFHMISEEQGRFLLQSIDHKGEHKVDGSNKTDEPYQNKTFSGTPYFVFRENINPVRVENDEEMSLEQAVERCKRLEESLRVKEQEVQDFIFRERRRMQEKVDAYHNQLCEMSKTTYSQY</sequence>
<proteinExistence type="predicted"/>